<keyword evidence="3 8" id="KW-0349">Heme</keyword>
<evidence type="ECO:0000256" key="9">
    <source>
        <dbReference type="SAM" id="Phobius"/>
    </source>
</evidence>
<keyword evidence="9" id="KW-0472">Membrane</keyword>
<dbReference type="Proteomes" id="UP000766486">
    <property type="component" value="Unassembled WGS sequence"/>
</dbReference>
<evidence type="ECO:0008006" key="12">
    <source>
        <dbReference type="Google" id="ProtNLM"/>
    </source>
</evidence>
<keyword evidence="4 8" id="KW-0479">Metal-binding</keyword>
<dbReference type="InterPro" id="IPR002401">
    <property type="entry name" value="Cyt_P450_E_grp-I"/>
</dbReference>
<keyword evidence="6 8" id="KW-0408">Iron</keyword>
<dbReference type="PRINTS" id="PR00385">
    <property type="entry name" value="P450"/>
</dbReference>
<dbReference type="Gene3D" id="1.10.630.10">
    <property type="entry name" value="Cytochrome P450"/>
    <property type="match status" value="1"/>
</dbReference>
<dbReference type="InterPro" id="IPR017972">
    <property type="entry name" value="Cyt_P450_CS"/>
</dbReference>
<feature type="transmembrane region" description="Helical" evidence="9">
    <location>
        <begin position="20"/>
        <end position="42"/>
    </location>
</feature>
<evidence type="ECO:0000256" key="5">
    <source>
        <dbReference type="ARBA" id="ARBA00023002"/>
    </source>
</evidence>
<evidence type="ECO:0000256" key="4">
    <source>
        <dbReference type="ARBA" id="ARBA00022723"/>
    </source>
</evidence>
<organism evidence="10 11">
    <name type="scientific">Bionectria ochroleuca</name>
    <name type="common">Gliocladium roseum</name>
    <dbReference type="NCBI Taxonomy" id="29856"/>
    <lineage>
        <taxon>Eukaryota</taxon>
        <taxon>Fungi</taxon>
        <taxon>Dikarya</taxon>
        <taxon>Ascomycota</taxon>
        <taxon>Pezizomycotina</taxon>
        <taxon>Sordariomycetes</taxon>
        <taxon>Hypocreomycetidae</taxon>
        <taxon>Hypocreales</taxon>
        <taxon>Bionectriaceae</taxon>
        <taxon>Clonostachys</taxon>
    </lineage>
</organism>
<dbReference type="PRINTS" id="PR00463">
    <property type="entry name" value="EP450I"/>
</dbReference>
<name>A0ABY6UA33_BIOOC</name>
<dbReference type="Pfam" id="PF00067">
    <property type="entry name" value="p450"/>
    <property type="match status" value="2"/>
</dbReference>
<dbReference type="CDD" id="cd11062">
    <property type="entry name" value="CYP58-like"/>
    <property type="match status" value="1"/>
</dbReference>
<dbReference type="InterPro" id="IPR001128">
    <property type="entry name" value="Cyt_P450"/>
</dbReference>
<evidence type="ECO:0000256" key="7">
    <source>
        <dbReference type="ARBA" id="ARBA00023033"/>
    </source>
</evidence>
<dbReference type="InterPro" id="IPR050121">
    <property type="entry name" value="Cytochrome_P450_monoxygenase"/>
</dbReference>
<sequence>MRAWQNTISEPLLSWSWQRIVASSFCTWVVYLILLGIHRLYFHPLSKFPGPRLAAATQWYETFYDVFRKGQFTFEIQRMHQKYGPIVRINPEELHIDDPDYYDVIYATGKLYDKMEFFSARLNMPLSTFATAESSMHKTRRAAIAPFFSKQRVRAYEHLIQDIVNRMSHRLSTEYIGTGKMLNLSQMWGAMTSDVITDVVFARPMGFSNSPDFYSQFTTAIKDILAGRNKEARLSSRKTVFHDILSSNLPTWELTAGRLQNEAMSVVAAGVETTSWALSVGCYHILANEAIEQRLRYELEHAIPDQTRMIPVTDLEKLPYLAAVIQESLRMSYGLVQRLPRINPRSPWQFGQYSIPPGTPVSMDAYHMHNNENIFPNCQTFKPERWLNNPTGPDGTTPLGHYMVAFSGGTRMCIGINLAYAEIYIGLATMFRRHRFKLHETDKTDIEFAIDMITPQPKLTSNGVRVLVELPYGMART</sequence>
<accession>A0ABY6UA33</accession>
<keyword evidence="11" id="KW-1185">Reference proteome</keyword>
<protein>
    <recommendedName>
        <fullName evidence="12">Cytochrome P450</fullName>
    </recommendedName>
</protein>
<comment type="cofactor">
    <cofactor evidence="1">
        <name>heme</name>
        <dbReference type="ChEBI" id="CHEBI:30413"/>
    </cofactor>
</comment>
<evidence type="ECO:0000256" key="2">
    <source>
        <dbReference type="ARBA" id="ARBA00010617"/>
    </source>
</evidence>
<keyword evidence="9" id="KW-0812">Transmembrane</keyword>
<evidence type="ECO:0000313" key="10">
    <source>
        <dbReference type="EMBL" id="VUC27941.1"/>
    </source>
</evidence>
<evidence type="ECO:0000313" key="11">
    <source>
        <dbReference type="Proteomes" id="UP000766486"/>
    </source>
</evidence>
<dbReference type="PANTHER" id="PTHR24305:SF157">
    <property type="entry name" value="N-ACETYLTRYPTOPHAN 6-HYDROXYLASE IVOC-RELATED"/>
    <property type="match status" value="1"/>
</dbReference>
<gene>
    <name evidence="10" type="ORF">CLO192961_LOCUS222476</name>
</gene>
<dbReference type="PANTHER" id="PTHR24305">
    <property type="entry name" value="CYTOCHROME P450"/>
    <property type="match status" value="1"/>
</dbReference>
<evidence type="ECO:0000256" key="3">
    <source>
        <dbReference type="ARBA" id="ARBA00022617"/>
    </source>
</evidence>
<comment type="similarity">
    <text evidence="2 8">Belongs to the cytochrome P450 family.</text>
</comment>
<dbReference type="InterPro" id="IPR036396">
    <property type="entry name" value="Cyt_P450_sf"/>
</dbReference>
<dbReference type="SUPFAM" id="SSF48264">
    <property type="entry name" value="Cytochrome P450"/>
    <property type="match status" value="1"/>
</dbReference>
<reference evidence="10 11" key="1">
    <citation type="submission" date="2019-06" db="EMBL/GenBank/DDBJ databases">
        <authorList>
            <person name="Broberg M."/>
        </authorList>
    </citation>
    <scope>NUCLEOTIDE SEQUENCE [LARGE SCALE GENOMIC DNA]</scope>
</reference>
<dbReference type="EMBL" id="CABFNS010000777">
    <property type="protein sequence ID" value="VUC27941.1"/>
    <property type="molecule type" value="Genomic_DNA"/>
</dbReference>
<evidence type="ECO:0000256" key="6">
    <source>
        <dbReference type="ARBA" id="ARBA00023004"/>
    </source>
</evidence>
<keyword evidence="9" id="KW-1133">Transmembrane helix</keyword>
<evidence type="ECO:0000256" key="8">
    <source>
        <dbReference type="RuleBase" id="RU000461"/>
    </source>
</evidence>
<keyword evidence="5 8" id="KW-0560">Oxidoreductase</keyword>
<proteinExistence type="inferred from homology"/>
<keyword evidence="7 8" id="KW-0503">Monooxygenase</keyword>
<evidence type="ECO:0000256" key="1">
    <source>
        <dbReference type="ARBA" id="ARBA00001971"/>
    </source>
</evidence>
<comment type="caution">
    <text evidence="10">The sequence shown here is derived from an EMBL/GenBank/DDBJ whole genome shotgun (WGS) entry which is preliminary data.</text>
</comment>
<dbReference type="PROSITE" id="PS00086">
    <property type="entry name" value="CYTOCHROME_P450"/>
    <property type="match status" value="1"/>
</dbReference>